<organism evidence="2 3">
    <name type="scientific">Cinnamomum micranthum f. kanehirae</name>
    <dbReference type="NCBI Taxonomy" id="337451"/>
    <lineage>
        <taxon>Eukaryota</taxon>
        <taxon>Viridiplantae</taxon>
        <taxon>Streptophyta</taxon>
        <taxon>Embryophyta</taxon>
        <taxon>Tracheophyta</taxon>
        <taxon>Spermatophyta</taxon>
        <taxon>Magnoliopsida</taxon>
        <taxon>Magnoliidae</taxon>
        <taxon>Laurales</taxon>
        <taxon>Lauraceae</taxon>
        <taxon>Cinnamomum</taxon>
    </lineage>
</organism>
<evidence type="ECO:0000313" key="2">
    <source>
        <dbReference type="EMBL" id="RWR82475.1"/>
    </source>
</evidence>
<accession>A0A3S3MF62</accession>
<evidence type="ECO:0000256" key="1">
    <source>
        <dbReference type="SAM" id="Phobius"/>
    </source>
</evidence>
<keyword evidence="1" id="KW-1133">Transmembrane helix</keyword>
<comment type="caution">
    <text evidence="2">The sequence shown here is derived from an EMBL/GenBank/DDBJ whole genome shotgun (WGS) entry which is preliminary data.</text>
</comment>
<dbReference type="OrthoDB" id="694638at2759"/>
<keyword evidence="1" id="KW-0812">Transmembrane</keyword>
<reference evidence="2 3" key="1">
    <citation type="journal article" date="2019" name="Nat. Plants">
        <title>Stout camphor tree genome fills gaps in understanding of flowering plant genome evolution.</title>
        <authorList>
            <person name="Chaw S.M."/>
            <person name="Liu Y.C."/>
            <person name="Wu Y.W."/>
            <person name="Wang H.Y."/>
            <person name="Lin C.I."/>
            <person name="Wu C.S."/>
            <person name="Ke H.M."/>
            <person name="Chang L.Y."/>
            <person name="Hsu C.Y."/>
            <person name="Yang H.T."/>
            <person name="Sudianto E."/>
            <person name="Hsu M.H."/>
            <person name="Wu K.P."/>
            <person name="Wang L.N."/>
            <person name="Leebens-Mack J.H."/>
            <person name="Tsai I.J."/>
        </authorList>
    </citation>
    <scope>NUCLEOTIDE SEQUENCE [LARGE SCALE GENOMIC DNA]</scope>
    <source>
        <strain evidence="3">cv. Chaw 1501</strain>
        <tissue evidence="2">Young leaves</tissue>
    </source>
</reference>
<sequence>MFPFKSPFLQKTLYNPTYLLTSPPQSPSPIQYNTSFLLLLLLLFLASFNNMKGDKTTPTKLISRYIKAPIRVLCKARDLYVRSLTDCSGMISYDAAMGCPAGVVYTLPTSFGVNSSMSREEEDLRALMLALSQKSTPEVVEASTIKNSRSKGLFKSSSVGVIGRIDEDKPCNFSDDFQVIDSDKVVFARNRSYAVSKKRQDLRKI</sequence>
<dbReference type="PANTHER" id="PTHR33526">
    <property type="entry name" value="OS07G0123800 PROTEIN"/>
    <property type="match status" value="1"/>
</dbReference>
<evidence type="ECO:0000313" key="3">
    <source>
        <dbReference type="Proteomes" id="UP000283530"/>
    </source>
</evidence>
<proteinExistence type="predicted"/>
<dbReference type="PANTHER" id="PTHR33526:SF4">
    <property type="entry name" value="OS07G0123800 PROTEIN"/>
    <property type="match status" value="1"/>
</dbReference>
<name>A0A3S3MF62_9MAGN</name>
<keyword evidence="3" id="KW-1185">Reference proteome</keyword>
<keyword evidence="1" id="KW-0472">Membrane</keyword>
<feature type="transmembrane region" description="Helical" evidence="1">
    <location>
        <begin position="30"/>
        <end position="48"/>
    </location>
</feature>
<dbReference type="EMBL" id="QPKB01000004">
    <property type="protein sequence ID" value="RWR82475.1"/>
    <property type="molecule type" value="Genomic_DNA"/>
</dbReference>
<protein>
    <submittedName>
        <fullName evidence="2">Uncharacterized protein</fullName>
    </submittedName>
</protein>
<dbReference type="Proteomes" id="UP000283530">
    <property type="component" value="Unassembled WGS sequence"/>
</dbReference>
<gene>
    <name evidence="2" type="ORF">CKAN_01119200</name>
</gene>
<dbReference type="AlphaFoldDB" id="A0A3S3MF62"/>